<keyword evidence="5" id="KW-1185">Reference proteome</keyword>
<organism evidence="4 5">
    <name type="scientific">Araneus ventricosus</name>
    <name type="common">Orbweaver spider</name>
    <name type="synonym">Epeira ventricosa</name>
    <dbReference type="NCBI Taxonomy" id="182803"/>
    <lineage>
        <taxon>Eukaryota</taxon>
        <taxon>Metazoa</taxon>
        <taxon>Ecdysozoa</taxon>
        <taxon>Arthropoda</taxon>
        <taxon>Chelicerata</taxon>
        <taxon>Arachnida</taxon>
        <taxon>Araneae</taxon>
        <taxon>Araneomorphae</taxon>
        <taxon>Entelegynae</taxon>
        <taxon>Araneoidea</taxon>
        <taxon>Araneidae</taxon>
        <taxon>Araneus</taxon>
    </lineage>
</organism>
<comment type="caution">
    <text evidence="4">The sequence shown here is derived from an EMBL/GenBank/DDBJ whole genome shotgun (WGS) entry which is preliminary data.</text>
</comment>
<dbReference type="InterPro" id="IPR013103">
    <property type="entry name" value="RVT_2"/>
</dbReference>
<evidence type="ECO:0000259" key="3">
    <source>
        <dbReference type="Pfam" id="PF25597"/>
    </source>
</evidence>
<dbReference type="EMBL" id="BGPR01002933">
    <property type="protein sequence ID" value="GBM81288.1"/>
    <property type="molecule type" value="Genomic_DNA"/>
</dbReference>
<dbReference type="Pfam" id="PF07727">
    <property type="entry name" value="RVT_2"/>
    <property type="match status" value="1"/>
</dbReference>
<accession>A0A4Y2ITS8</accession>
<dbReference type="Pfam" id="PF25597">
    <property type="entry name" value="SH3_retrovirus"/>
    <property type="match status" value="1"/>
</dbReference>
<protein>
    <submittedName>
        <fullName evidence="4">Retrovirus-related Pol polyprotein from transposon RE1</fullName>
    </submittedName>
</protein>
<dbReference type="AlphaFoldDB" id="A0A4Y2ITS8"/>
<evidence type="ECO:0000256" key="1">
    <source>
        <dbReference type="SAM" id="MobiDB-lite"/>
    </source>
</evidence>
<feature type="region of interest" description="Disordered" evidence="1">
    <location>
        <begin position="53"/>
        <end position="112"/>
    </location>
</feature>
<proteinExistence type="predicted"/>
<dbReference type="Proteomes" id="UP000499080">
    <property type="component" value="Unassembled WGS sequence"/>
</dbReference>
<feature type="compositionally biased region" description="Basic and acidic residues" evidence="1">
    <location>
        <begin position="53"/>
        <end position="71"/>
    </location>
</feature>
<gene>
    <name evidence="4" type="primary">RE1_50</name>
    <name evidence="4" type="ORF">AVEN_84698_1</name>
</gene>
<name>A0A4Y2ITS8_ARAVE</name>
<reference evidence="4 5" key="1">
    <citation type="journal article" date="2019" name="Sci. Rep.">
        <title>Orb-weaving spider Araneus ventricosus genome elucidates the spidroin gene catalogue.</title>
        <authorList>
            <person name="Kono N."/>
            <person name="Nakamura H."/>
            <person name="Ohtoshi R."/>
            <person name="Moran D.A.P."/>
            <person name="Shinohara A."/>
            <person name="Yoshida Y."/>
            <person name="Fujiwara M."/>
            <person name="Mori M."/>
            <person name="Tomita M."/>
            <person name="Arakawa K."/>
        </authorList>
    </citation>
    <scope>NUCLEOTIDE SEQUENCE [LARGE SCALE GENOMIC DNA]</scope>
</reference>
<feature type="domain" description="Retroviral polymerase SH3-like" evidence="3">
    <location>
        <begin position="1"/>
        <end position="33"/>
    </location>
</feature>
<evidence type="ECO:0000313" key="4">
    <source>
        <dbReference type="EMBL" id="GBM81288.1"/>
    </source>
</evidence>
<evidence type="ECO:0000313" key="5">
    <source>
        <dbReference type="Proteomes" id="UP000499080"/>
    </source>
</evidence>
<dbReference type="InterPro" id="IPR057670">
    <property type="entry name" value="SH3_retrovirus"/>
</dbReference>
<evidence type="ECO:0000259" key="2">
    <source>
        <dbReference type="Pfam" id="PF07727"/>
    </source>
</evidence>
<sequence length="414" mass="47489">MGYSDKNRVYRLFDSQAHKVITKRDVKFINEFENTSNYEELFFPEIIPKEKEQHLPQKDKILSSDIKDSNSKRTIQSETQKETHPPSNDQITDYPHIGVGSSPKELKQDSDINSDCTINVDARRARSRATNIFTGKPGRPRKQYNIKEEIEETQIALENDILSLKEALNGQNSEEWLEAMQTEYNALLKNQAWRLVKRPKDKNIIGSKWVLSTKCNADGSIALRKARLVAKGFAQIPDADYLENFAPVARPGSIRTVMAYCAENNLEIFQLDFIMAYVNGDLDEEIFMEQVDHFIDQKQPDYVYKLQRSLYGLKQVGRQWFCKLDAKLKSFGLNPLSYDKCVYKLKNSKEKFNMQDANAAKTPLDPSVKLTKEMCPKTGAEKAEMSLYPHRSLIGSLVYLAICTQPDICHTVSY</sequence>
<feature type="domain" description="Reverse transcriptase Ty1/copia-type" evidence="2">
    <location>
        <begin position="190"/>
        <end position="344"/>
    </location>
</feature>